<dbReference type="HOGENOM" id="CLU_014048_1_0_1"/>
<reference evidence="2" key="1">
    <citation type="journal article" date="2013" name="Ind. Biotechnol.">
        <title>Comparative genomics analysis of Trichoderma reesei strains.</title>
        <authorList>
            <person name="Koike H."/>
            <person name="Aerts A."/>
            <person name="LaButti K."/>
            <person name="Grigoriev I.V."/>
            <person name="Baker S.E."/>
        </authorList>
    </citation>
    <scope>NUCLEOTIDE SEQUENCE [LARGE SCALE GENOMIC DNA]</scope>
    <source>
        <strain evidence="2">ATCC 56765 / BCRC 32924 / NRRL 11460 / Rut C-30</strain>
    </source>
</reference>
<organism evidence="1 2">
    <name type="scientific">Hypocrea jecorina (strain ATCC 56765 / BCRC 32924 / NRRL 11460 / Rut C-30)</name>
    <name type="common">Trichoderma reesei</name>
    <dbReference type="NCBI Taxonomy" id="1344414"/>
    <lineage>
        <taxon>Eukaryota</taxon>
        <taxon>Fungi</taxon>
        <taxon>Dikarya</taxon>
        <taxon>Ascomycota</taxon>
        <taxon>Pezizomycotina</taxon>
        <taxon>Sordariomycetes</taxon>
        <taxon>Hypocreomycetidae</taxon>
        <taxon>Hypocreales</taxon>
        <taxon>Hypocreaceae</taxon>
        <taxon>Trichoderma</taxon>
    </lineage>
</organism>
<evidence type="ECO:0000313" key="2">
    <source>
        <dbReference type="Proteomes" id="UP000024376"/>
    </source>
</evidence>
<dbReference type="OrthoDB" id="1744869at2759"/>
<gene>
    <name evidence="1" type="ORF">M419DRAFT_74905</name>
</gene>
<dbReference type="EMBL" id="KI911142">
    <property type="protein sequence ID" value="ETS03948.1"/>
    <property type="molecule type" value="Genomic_DNA"/>
</dbReference>
<evidence type="ECO:0000313" key="1">
    <source>
        <dbReference type="EMBL" id="ETS03948.1"/>
    </source>
</evidence>
<dbReference type="AlphaFoldDB" id="A0A024SFW3"/>
<dbReference type="KEGG" id="trr:M419DRAFT_74905"/>
<evidence type="ECO:0008006" key="3">
    <source>
        <dbReference type="Google" id="ProtNLM"/>
    </source>
</evidence>
<proteinExistence type="predicted"/>
<dbReference type="Proteomes" id="UP000024376">
    <property type="component" value="Unassembled WGS sequence"/>
</dbReference>
<accession>A0A024SFW3</accession>
<sequence length="502" mass="54566">MITWVSPRAVRSLLPRRGASALIRSYSSNSRNSQTRFTYAIPENRQINYDELFEKLKGRKTLDNADGHNAAVLLTTPSFAKDLENAQLMTEFARLMAGSADVGKFHVLSAVVDHLAAPIGSLRPLQGVSVLRGHLDDMLPYLWHEQPPKSRDDADSVSALTFSLGDPALTLPLARTTFHNNRASTLVLSEFDLTPDTTQLTRQVEKHSQFVKVSLDEDIKSLAHLDMWAPLMPLTHPRTVTESFGNIIRGIEVDGKTIPASTELEEIVNALHKQNAHSGILSGPVGVWAMVTPNPETSSTLAEWFEEAPQPIVALPDVDDIRDTVGATAQHLKQLYSHGGRLYKILSGGGGWGAKKGLLSLDPQRTHFSLSEEEEMNNFMQSMNGEGFTPQGSQIQFFMSAPVLPNVTEPFTPGVAFGVAGETAVPREPEPVEGFIGQHFGALSNAAVYLSGEGLPGGRETKLSVPHSRIYGREPGAKMGILENLAYELAEAGTIALAGLKH</sequence>
<protein>
    <recommendedName>
        <fullName evidence="3">V-type ATPase, C subunit family protein</fullName>
    </recommendedName>
</protein>
<name>A0A024SFW3_HYPJR</name>